<dbReference type="AlphaFoldDB" id="A0A935PX04"/>
<comment type="caution">
    <text evidence="2">The sequence shown here is derived from an EMBL/GenBank/DDBJ whole genome shotgun (WGS) entry which is preliminary data.</text>
</comment>
<dbReference type="Proteomes" id="UP000697998">
    <property type="component" value="Unassembled WGS sequence"/>
</dbReference>
<sequence>MVARIRGDPAGRGHGTRPVPLRQPGFPQAGKAPLALDATALAVAEKARPGWDPAPWTVDQAARIRLLLAAATDSDTFVRRLDQLCATADLDELVAFYCGLPVYPDPPRHRLRAAEGLRTNMKVVFEAVAHRNPYPAEQLPEDAWNQMVLKALFVGSTLAPIVGLDRRANVTLARMLGDYAHERWSAGRQVSPELWRCVGPFASGPLLVDLGRVLETGTLPERAAAVLALRSASDPEAHQLLDRHAALRDAVAARGIDWKSALEFN</sequence>
<feature type="compositionally biased region" description="Basic and acidic residues" evidence="1">
    <location>
        <begin position="1"/>
        <end position="11"/>
    </location>
</feature>
<proteinExistence type="predicted"/>
<reference evidence="2 3" key="1">
    <citation type="submission" date="2020-10" db="EMBL/GenBank/DDBJ databases">
        <title>Connecting structure to function with the recovery of over 1000 high-quality activated sludge metagenome-assembled genomes encoding full-length rRNA genes using long-read sequencing.</title>
        <authorList>
            <person name="Singleton C.M."/>
            <person name="Petriglieri F."/>
            <person name="Kristensen J.M."/>
            <person name="Kirkegaard R.H."/>
            <person name="Michaelsen T.Y."/>
            <person name="Andersen M.H."/>
            <person name="Karst S.M."/>
            <person name="Dueholm M.S."/>
            <person name="Nielsen P.H."/>
            <person name="Albertsen M."/>
        </authorList>
    </citation>
    <scope>NUCLEOTIDE SEQUENCE [LARGE SCALE GENOMIC DNA]</scope>
    <source>
        <strain evidence="2">EsbW_18-Q3-R4-48_BATAC.285</strain>
    </source>
</reference>
<protein>
    <submittedName>
        <fullName evidence="2">EboA domain-containing protein</fullName>
    </submittedName>
</protein>
<gene>
    <name evidence="2" type="ORF">IPJ27_09100</name>
</gene>
<dbReference type="NCBIfam" id="NF035938">
    <property type="entry name" value="EboA_domain"/>
    <property type="match status" value="1"/>
</dbReference>
<name>A0A935PX04_9PROT</name>
<evidence type="ECO:0000256" key="1">
    <source>
        <dbReference type="SAM" id="MobiDB-lite"/>
    </source>
</evidence>
<dbReference type="InterPro" id="IPR047715">
    <property type="entry name" value="EboA_dom"/>
</dbReference>
<organism evidence="2 3">
    <name type="scientific">Candidatus Accumulibacter proximus</name>
    <dbReference type="NCBI Taxonomy" id="2954385"/>
    <lineage>
        <taxon>Bacteria</taxon>
        <taxon>Pseudomonadati</taxon>
        <taxon>Pseudomonadota</taxon>
        <taxon>Betaproteobacteria</taxon>
        <taxon>Candidatus Accumulibacter</taxon>
    </lineage>
</organism>
<dbReference type="EMBL" id="JADJMH010000006">
    <property type="protein sequence ID" value="MBK7674894.1"/>
    <property type="molecule type" value="Genomic_DNA"/>
</dbReference>
<evidence type="ECO:0000313" key="3">
    <source>
        <dbReference type="Proteomes" id="UP000697998"/>
    </source>
</evidence>
<accession>A0A935PX04</accession>
<evidence type="ECO:0000313" key="2">
    <source>
        <dbReference type="EMBL" id="MBK7674894.1"/>
    </source>
</evidence>
<feature type="region of interest" description="Disordered" evidence="1">
    <location>
        <begin position="1"/>
        <end position="28"/>
    </location>
</feature>